<dbReference type="InterPro" id="IPR036259">
    <property type="entry name" value="MFS_trans_sf"/>
</dbReference>
<feature type="transmembrane region" description="Helical" evidence="10">
    <location>
        <begin position="408"/>
        <end position="426"/>
    </location>
</feature>
<keyword evidence="6 10" id="KW-1133">Transmembrane helix</keyword>
<dbReference type="InterPro" id="IPR005828">
    <property type="entry name" value="MFS_sugar_transport-like"/>
</dbReference>
<dbReference type="AlphaFoldDB" id="A0A6J4QF67"/>
<comment type="similarity">
    <text evidence="2 8">Belongs to the major facilitator superfamily. Sugar transporter (TC 2.A.1.1) family.</text>
</comment>
<evidence type="ECO:0000256" key="4">
    <source>
        <dbReference type="ARBA" id="ARBA00022475"/>
    </source>
</evidence>
<dbReference type="PANTHER" id="PTHR48020">
    <property type="entry name" value="PROTON MYO-INOSITOL COTRANSPORTER"/>
    <property type="match status" value="1"/>
</dbReference>
<dbReference type="EMBL" id="CADCVE010000010">
    <property type="protein sequence ID" value="CAA9441418.1"/>
    <property type="molecule type" value="Genomic_DNA"/>
</dbReference>
<dbReference type="PROSITE" id="PS50850">
    <property type="entry name" value="MFS"/>
    <property type="match status" value="1"/>
</dbReference>
<keyword evidence="7 10" id="KW-0472">Membrane</keyword>
<evidence type="ECO:0000256" key="10">
    <source>
        <dbReference type="SAM" id="Phobius"/>
    </source>
</evidence>
<feature type="transmembrane region" description="Helical" evidence="10">
    <location>
        <begin position="309"/>
        <end position="330"/>
    </location>
</feature>
<feature type="transmembrane region" description="Helical" evidence="10">
    <location>
        <begin position="277"/>
        <end position="302"/>
    </location>
</feature>
<accession>A0A6J4QF67</accession>
<dbReference type="PANTHER" id="PTHR48020:SF12">
    <property type="entry name" value="PROTON MYO-INOSITOL COTRANSPORTER"/>
    <property type="match status" value="1"/>
</dbReference>
<proteinExistence type="inferred from homology"/>
<feature type="transmembrane region" description="Helical" evidence="10">
    <location>
        <begin position="242"/>
        <end position="265"/>
    </location>
</feature>
<dbReference type="PRINTS" id="PR00171">
    <property type="entry name" value="SUGRTRNSPORT"/>
</dbReference>
<feature type="transmembrane region" description="Helical" evidence="10">
    <location>
        <begin position="7"/>
        <end position="35"/>
    </location>
</feature>
<name>A0A6J4QF67_9ACTN</name>
<keyword evidence="9" id="KW-0175">Coiled coil</keyword>
<evidence type="ECO:0000256" key="2">
    <source>
        <dbReference type="ARBA" id="ARBA00010992"/>
    </source>
</evidence>
<keyword evidence="3 8" id="KW-0813">Transport</keyword>
<gene>
    <name evidence="12" type="ORF">AVDCRST_MAG28-434</name>
</gene>
<evidence type="ECO:0000256" key="6">
    <source>
        <dbReference type="ARBA" id="ARBA00022989"/>
    </source>
</evidence>
<evidence type="ECO:0000256" key="1">
    <source>
        <dbReference type="ARBA" id="ARBA00004651"/>
    </source>
</evidence>
<evidence type="ECO:0000256" key="7">
    <source>
        <dbReference type="ARBA" id="ARBA00023136"/>
    </source>
</evidence>
<reference evidence="12" key="1">
    <citation type="submission" date="2020-02" db="EMBL/GenBank/DDBJ databases">
        <authorList>
            <person name="Meier V. D."/>
        </authorList>
    </citation>
    <scope>NUCLEOTIDE SEQUENCE</scope>
    <source>
        <strain evidence="12">AVDCRST_MAG28</strain>
    </source>
</reference>
<feature type="coiled-coil region" evidence="9">
    <location>
        <begin position="205"/>
        <end position="232"/>
    </location>
</feature>
<evidence type="ECO:0000313" key="12">
    <source>
        <dbReference type="EMBL" id="CAA9441418.1"/>
    </source>
</evidence>
<dbReference type="InterPro" id="IPR003663">
    <property type="entry name" value="Sugar/inositol_transpt"/>
</dbReference>
<dbReference type="GO" id="GO:0005886">
    <property type="term" value="C:plasma membrane"/>
    <property type="evidence" value="ECO:0007669"/>
    <property type="project" value="UniProtKB-SubCell"/>
</dbReference>
<sequence length="449" mass="47929">MSGRRFVYVVACVAAIGGLLFGYDIGIISGALLFIENDFPLTPFLTGVVVSSILIGAVIGAGASGALGDRLGRRKLVLIAAVIFAVGSIGMAFSPTVSVLILFRIVAGLAVGAASALVPTYISEISPTDLRGTLSSVFQLAITLGILLAYVVNFALAGAEAWRWMLGLAAVPAVILFVGMYMVPETPRWLIKNNLMDEARAVLRRSRGREDVEQEIKEIQQVEREESQTEARELLAPWVRPMLVVGIGLAMLQQFVGINTIIYYAPTIINDTGLGASASILATVGIGVVNVLFTLVAIWLIDKLGRKKLLLYGLTGMTLGTIILGLGFVLPSLSGVVSYITLGGMLLYIASFAASFGPIVWVMLPEIFPLQIRGSAVGVSSLSNWVANFIVALLFPVLIAALGETPVFWSLGLICILSMVFVYFLVPETMGRSLEEIEEDLRKGVTVTS</sequence>
<dbReference type="CDD" id="cd17359">
    <property type="entry name" value="MFS_XylE_like"/>
    <property type="match status" value="1"/>
</dbReference>
<dbReference type="NCBIfam" id="TIGR00879">
    <property type="entry name" value="SP"/>
    <property type="match status" value="1"/>
</dbReference>
<evidence type="ECO:0000259" key="11">
    <source>
        <dbReference type="PROSITE" id="PS50850"/>
    </source>
</evidence>
<evidence type="ECO:0000256" key="9">
    <source>
        <dbReference type="SAM" id="Coils"/>
    </source>
</evidence>
<feature type="transmembrane region" description="Helical" evidence="10">
    <location>
        <begin position="76"/>
        <end position="93"/>
    </location>
</feature>
<dbReference type="FunFam" id="1.20.1250.20:FF:000073">
    <property type="entry name" value="MFS myo-inositol transporter, putative"/>
    <property type="match status" value="1"/>
</dbReference>
<protein>
    <recommendedName>
        <fullName evidence="11">Major facilitator superfamily (MFS) profile domain-containing protein</fullName>
    </recommendedName>
</protein>
<feature type="domain" description="Major facilitator superfamily (MFS) profile" evidence="11">
    <location>
        <begin position="10"/>
        <end position="430"/>
    </location>
</feature>
<dbReference type="PROSITE" id="PS00217">
    <property type="entry name" value="SUGAR_TRANSPORT_2"/>
    <property type="match status" value="1"/>
</dbReference>
<dbReference type="SUPFAM" id="SSF103473">
    <property type="entry name" value="MFS general substrate transporter"/>
    <property type="match status" value="1"/>
</dbReference>
<comment type="subcellular location">
    <subcellularLocation>
        <location evidence="1">Cell membrane</location>
        <topology evidence="1">Multi-pass membrane protein</topology>
    </subcellularLocation>
</comment>
<dbReference type="Pfam" id="PF00083">
    <property type="entry name" value="Sugar_tr"/>
    <property type="match status" value="1"/>
</dbReference>
<dbReference type="InterPro" id="IPR047984">
    <property type="entry name" value="XylE-like"/>
</dbReference>
<dbReference type="InterPro" id="IPR050814">
    <property type="entry name" value="Myo-inositol_Transporter"/>
</dbReference>
<evidence type="ECO:0000256" key="5">
    <source>
        <dbReference type="ARBA" id="ARBA00022692"/>
    </source>
</evidence>
<dbReference type="Gene3D" id="1.20.1250.20">
    <property type="entry name" value="MFS general substrate transporter like domains"/>
    <property type="match status" value="1"/>
</dbReference>
<feature type="transmembrane region" description="Helical" evidence="10">
    <location>
        <begin position="99"/>
        <end position="122"/>
    </location>
</feature>
<dbReference type="InterPro" id="IPR005829">
    <property type="entry name" value="Sugar_transporter_CS"/>
</dbReference>
<feature type="transmembrane region" description="Helical" evidence="10">
    <location>
        <begin position="162"/>
        <end position="183"/>
    </location>
</feature>
<keyword evidence="4" id="KW-1003">Cell membrane</keyword>
<feature type="transmembrane region" description="Helical" evidence="10">
    <location>
        <begin position="41"/>
        <end position="64"/>
    </location>
</feature>
<dbReference type="PROSITE" id="PS00216">
    <property type="entry name" value="SUGAR_TRANSPORT_1"/>
    <property type="match status" value="1"/>
</dbReference>
<feature type="transmembrane region" description="Helical" evidence="10">
    <location>
        <begin position="336"/>
        <end position="364"/>
    </location>
</feature>
<feature type="transmembrane region" description="Helical" evidence="10">
    <location>
        <begin position="385"/>
        <end position="402"/>
    </location>
</feature>
<feature type="transmembrane region" description="Helical" evidence="10">
    <location>
        <begin position="134"/>
        <end position="156"/>
    </location>
</feature>
<evidence type="ECO:0000256" key="8">
    <source>
        <dbReference type="RuleBase" id="RU003346"/>
    </source>
</evidence>
<keyword evidence="5 10" id="KW-0812">Transmembrane</keyword>
<dbReference type="GO" id="GO:0022857">
    <property type="term" value="F:transmembrane transporter activity"/>
    <property type="evidence" value="ECO:0007669"/>
    <property type="project" value="InterPro"/>
</dbReference>
<evidence type="ECO:0000256" key="3">
    <source>
        <dbReference type="ARBA" id="ARBA00022448"/>
    </source>
</evidence>
<dbReference type="InterPro" id="IPR020846">
    <property type="entry name" value="MFS_dom"/>
</dbReference>
<organism evidence="12">
    <name type="scientific">uncultured Rubrobacteraceae bacterium</name>
    <dbReference type="NCBI Taxonomy" id="349277"/>
    <lineage>
        <taxon>Bacteria</taxon>
        <taxon>Bacillati</taxon>
        <taxon>Actinomycetota</taxon>
        <taxon>Rubrobacteria</taxon>
        <taxon>Rubrobacterales</taxon>
        <taxon>Rubrobacteraceae</taxon>
        <taxon>environmental samples</taxon>
    </lineage>
</organism>